<gene>
    <name evidence="2" type="ORF">C7419_102411</name>
</gene>
<dbReference type="InterPro" id="IPR041527">
    <property type="entry name" value="YhcG_N"/>
</dbReference>
<sequence>MPRRHTVPPAQRLAAAHSFEADAAALLGDVRRLIEASRQRAVTVVNAELSTLYWHIGHRVHTEVLAGQRARYGEEIIQTLASQLVLDYGRSFAEKNLRRMVQFAMSYPDEAIVVTLSRQLSWSHFVALLPLKDPLQRDFYAQMARTGQALTLPNTSPRCRPARCLRNGCSRRRGGRRRGLRGAASSAVHWLGLNPNASSVHRARYAGRAWPVPRRTRGRRWCGRRCRLTPSWRGRTWAWRCGWPGCRGCWARCCSR</sequence>
<dbReference type="Proteomes" id="UP000245754">
    <property type="component" value="Unassembled WGS sequence"/>
</dbReference>
<evidence type="ECO:0000313" key="2">
    <source>
        <dbReference type="EMBL" id="PWK35135.1"/>
    </source>
</evidence>
<protein>
    <submittedName>
        <fullName evidence="2">Uncharacterized protein DUF1016</fullName>
    </submittedName>
</protein>
<name>A0A316EU66_9BURK</name>
<reference evidence="2 3" key="1">
    <citation type="submission" date="2018-05" db="EMBL/GenBank/DDBJ databases">
        <title>Genomic Encyclopedia of Type Strains, Phase IV (KMG-V): Genome sequencing to study the core and pangenomes of soil and plant-associated prokaryotes.</title>
        <authorList>
            <person name="Whitman W."/>
        </authorList>
    </citation>
    <scope>NUCLEOTIDE SEQUENCE [LARGE SCALE GENOMIC DNA]</scope>
    <source>
        <strain evidence="2 3">SLV-132</strain>
    </source>
</reference>
<dbReference type="PANTHER" id="PTHR30547">
    <property type="entry name" value="UNCHARACTERIZED PROTEIN YHCG-RELATED"/>
    <property type="match status" value="1"/>
</dbReference>
<organism evidence="2 3">
    <name type="scientific">Cupriavidus plantarum</name>
    <dbReference type="NCBI Taxonomy" id="942865"/>
    <lineage>
        <taxon>Bacteria</taxon>
        <taxon>Pseudomonadati</taxon>
        <taxon>Pseudomonadota</taxon>
        <taxon>Betaproteobacteria</taxon>
        <taxon>Burkholderiales</taxon>
        <taxon>Burkholderiaceae</taxon>
        <taxon>Cupriavidus</taxon>
    </lineage>
</organism>
<evidence type="ECO:0000313" key="3">
    <source>
        <dbReference type="Proteomes" id="UP000245754"/>
    </source>
</evidence>
<feature type="domain" description="YhcG N-terminal" evidence="1">
    <location>
        <begin position="29"/>
        <end position="146"/>
    </location>
</feature>
<keyword evidence="3" id="KW-1185">Reference proteome</keyword>
<accession>A0A316EU66</accession>
<dbReference type="AlphaFoldDB" id="A0A316EU66"/>
<proteinExistence type="predicted"/>
<dbReference type="InterPro" id="IPR053148">
    <property type="entry name" value="PD-DEXK-like_domain"/>
</dbReference>
<dbReference type="Pfam" id="PF17761">
    <property type="entry name" value="DUF1016_N"/>
    <property type="match status" value="1"/>
</dbReference>
<dbReference type="PANTHER" id="PTHR30547:SF5">
    <property type="entry name" value="NUCLEASE YHCG-RELATED"/>
    <property type="match status" value="1"/>
</dbReference>
<comment type="caution">
    <text evidence="2">The sequence shown here is derived from an EMBL/GenBank/DDBJ whole genome shotgun (WGS) entry which is preliminary data.</text>
</comment>
<dbReference type="EMBL" id="QGGT01000002">
    <property type="protein sequence ID" value="PWK35135.1"/>
    <property type="molecule type" value="Genomic_DNA"/>
</dbReference>
<evidence type="ECO:0000259" key="1">
    <source>
        <dbReference type="Pfam" id="PF17761"/>
    </source>
</evidence>